<feature type="region of interest" description="Disordered" evidence="1">
    <location>
        <begin position="1"/>
        <end position="20"/>
    </location>
</feature>
<keyword evidence="3" id="KW-1185">Reference proteome</keyword>
<evidence type="ECO:0000256" key="1">
    <source>
        <dbReference type="SAM" id="MobiDB-lite"/>
    </source>
</evidence>
<gene>
    <name evidence="2" type="ORF">GJ744_011069</name>
</gene>
<evidence type="ECO:0000313" key="3">
    <source>
        <dbReference type="Proteomes" id="UP000606974"/>
    </source>
</evidence>
<proteinExistence type="predicted"/>
<dbReference type="AlphaFoldDB" id="A0A8H7E3N2"/>
<comment type="caution">
    <text evidence="2">The sequence shown here is derived from an EMBL/GenBank/DDBJ whole genome shotgun (WGS) entry which is preliminary data.</text>
</comment>
<sequence length="70" mass="8056">MRKRTLEEKEHECRVSSSSVEGDMIAGMEIEKTLSGRIRRIAMHRKSEKRSGKLPPVGAARRLVTMMMKR</sequence>
<organism evidence="2 3">
    <name type="scientific">Endocarpon pusillum</name>
    <dbReference type="NCBI Taxonomy" id="364733"/>
    <lineage>
        <taxon>Eukaryota</taxon>
        <taxon>Fungi</taxon>
        <taxon>Dikarya</taxon>
        <taxon>Ascomycota</taxon>
        <taxon>Pezizomycotina</taxon>
        <taxon>Eurotiomycetes</taxon>
        <taxon>Chaetothyriomycetidae</taxon>
        <taxon>Verrucariales</taxon>
        <taxon>Verrucariaceae</taxon>
        <taxon>Endocarpon</taxon>
    </lineage>
</organism>
<dbReference type="Proteomes" id="UP000606974">
    <property type="component" value="Unassembled WGS sequence"/>
</dbReference>
<dbReference type="EMBL" id="JAACFV010000077">
    <property type="protein sequence ID" value="KAF7506938.1"/>
    <property type="molecule type" value="Genomic_DNA"/>
</dbReference>
<feature type="compositionally biased region" description="Basic and acidic residues" evidence="1">
    <location>
        <begin position="1"/>
        <end position="14"/>
    </location>
</feature>
<protein>
    <submittedName>
        <fullName evidence="2">Uncharacterized protein</fullName>
    </submittedName>
</protein>
<reference evidence="2" key="1">
    <citation type="submission" date="2020-02" db="EMBL/GenBank/DDBJ databases">
        <authorList>
            <person name="Palmer J.M."/>
        </authorList>
    </citation>
    <scope>NUCLEOTIDE SEQUENCE</scope>
    <source>
        <strain evidence="2">EPUS1.4</strain>
        <tissue evidence="2">Thallus</tissue>
    </source>
</reference>
<name>A0A8H7E3N2_9EURO</name>
<accession>A0A8H7E3N2</accession>
<evidence type="ECO:0000313" key="2">
    <source>
        <dbReference type="EMBL" id="KAF7506938.1"/>
    </source>
</evidence>